<protein>
    <submittedName>
        <fullName evidence="1">Uncharacterized protein</fullName>
    </submittedName>
</protein>
<reference evidence="1 2" key="1">
    <citation type="submission" date="2019-08" db="EMBL/GenBank/DDBJ databases">
        <title>Draft genome for granaticin producer strain Streptomyces parvus C05.</title>
        <authorList>
            <person name="Gonzalez-Pimentel J.L."/>
        </authorList>
    </citation>
    <scope>NUCLEOTIDE SEQUENCE [LARGE SCALE GENOMIC DNA]</scope>
    <source>
        <strain evidence="1 2">C05</strain>
    </source>
</reference>
<evidence type="ECO:0000313" key="2">
    <source>
        <dbReference type="Proteomes" id="UP000323242"/>
    </source>
</evidence>
<dbReference type="EMBL" id="VSZQ01000425">
    <property type="protein sequence ID" value="TYR44820.1"/>
    <property type="molecule type" value="Genomic_DNA"/>
</dbReference>
<comment type="caution">
    <text evidence="1">The sequence shown here is derived from an EMBL/GenBank/DDBJ whole genome shotgun (WGS) entry which is preliminary data.</text>
</comment>
<proteinExistence type="predicted"/>
<gene>
    <name evidence="1" type="ORF">FY004_37680</name>
</gene>
<dbReference type="Proteomes" id="UP000323242">
    <property type="component" value="Unassembled WGS sequence"/>
</dbReference>
<evidence type="ECO:0000313" key="1">
    <source>
        <dbReference type="EMBL" id="TYR44820.1"/>
    </source>
</evidence>
<dbReference type="RefSeq" id="WP_148905263.1">
    <property type="nucleotide sequence ID" value="NZ_VSZQ01000425.1"/>
</dbReference>
<keyword evidence="2" id="KW-1185">Reference proteome</keyword>
<name>A0A5D4I0V8_9ACTN</name>
<organism evidence="1 2">
    <name type="scientific">Streptomyces parvus</name>
    <dbReference type="NCBI Taxonomy" id="66428"/>
    <lineage>
        <taxon>Bacteria</taxon>
        <taxon>Bacillati</taxon>
        <taxon>Actinomycetota</taxon>
        <taxon>Actinomycetes</taxon>
        <taxon>Kitasatosporales</taxon>
        <taxon>Streptomycetaceae</taxon>
        <taxon>Streptomyces</taxon>
    </lineage>
</organism>
<dbReference type="AlphaFoldDB" id="A0A5D4I0V8"/>
<accession>A0A5D4I0V8</accession>
<sequence>MNARPRDGRRPRCICRPSESLLRRPGWTPVEKAAYDAATTEPFGTLSALLRRIRATAGAGPVNTTDVWTSGRGLRLETTDGPPCPGLIRS</sequence>